<feature type="compositionally biased region" description="Basic and acidic residues" evidence="3">
    <location>
        <begin position="161"/>
        <end position="170"/>
    </location>
</feature>
<dbReference type="GO" id="GO:0005634">
    <property type="term" value="C:nucleus"/>
    <property type="evidence" value="ECO:0007669"/>
    <property type="project" value="UniProtKB-SubCell"/>
</dbReference>
<feature type="compositionally biased region" description="Basic residues" evidence="3">
    <location>
        <begin position="104"/>
        <end position="118"/>
    </location>
</feature>
<reference evidence="5" key="1">
    <citation type="submission" date="2021-01" db="EMBL/GenBank/DDBJ databases">
        <authorList>
            <person name="Corre E."/>
            <person name="Pelletier E."/>
            <person name="Niang G."/>
            <person name="Scheremetjew M."/>
            <person name="Finn R."/>
            <person name="Kale V."/>
            <person name="Holt S."/>
            <person name="Cochrane G."/>
            <person name="Meng A."/>
            <person name="Brown T."/>
            <person name="Cohen L."/>
        </authorList>
    </citation>
    <scope>NUCLEOTIDE SEQUENCE</scope>
    <source>
        <strain evidence="5">CCMP2078</strain>
    </source>
</reference>
<feature type="region of interest" description="Disordered" evidence="3">
    <location>
        <begin position="445"/>
        <end position="473"/>
    </location>
</feature>
<dbReference type="PANTHER" id="PTHR46010">
    <property type="entry name" value="PROTEIN IWS1 HOMOLOG"/>
    <property type="match status" value="1"/>
</dbReference>
<dbReference type="InterPro" id="IPR035441">
    <property type="entry name" value="TFIIS/LEDGF_dom_sf"/>
</dbReference>
<accession>A0A7R9YA66</accession>
<evidence type="ECO:0000256" key="1">
    <source>
        <dbReference type="ARBA" id="ARBA00037992"/>
    </source>
</evidence>
<evidence type="ECO:0000256" key="2">
    <source>
        <dbReference type="PROSITE-ProRule" id="PRU00649"/>
    </source>
</evidence>
<gene>
    <name evidence="5" type="ORF">PPYR1160_LOCUS2617</name>
</gene>
<dbReference type="Gene3D" id="1.20.930.10">
    <property type="entry name" value="Conserved domain common to transcription factors TFIIS, elongin A, CRSP70"/>
    <property type="match status" value="1"/>
</dbReference>
<feature type="compositionally biased region" description="Basic and acidic residues" evidence="3">
    <location>
        <begin position="119"/>
        <end position="128"/>
    </location>
</feature>
<feature type="compositionally biased region" description="Acidic residues" evidence="3">
    <location>
        <begin position="1"/>
        <end position="40"/>
    </location>
</feature>
<organism evidence="5">
    <name type="scientific">Pinguiococcus pyrenoidosus</name>
    <dbReference type="NCBI Taxonomy" id="172671"/>
    <lineage>
        <taxon>Eukaryota</taxon>
        <taxon>Sar</taxon>
        <taxon>Stramenopiles</taxon>
        <taxon>Ochrophyta</taxon>
        <taxon>Pinguiophyceae</taxon>
        <taxon>Pinguiochrysidales</taxon>
        <taxon>Pinguiochrysidaceae</taxon>
        <taxon>Pinguiococcus</taxon>
    </lineage>
</organism>
<evidence type="ECO:0000313" key="5">
    <source>
        <dbReference type="EMBL" id="CAD8253125.1"/>
    </source>
</evidence>
<dbReference type="PANTHER" id="PTHR46010:SF1">
    <property type="entry name" value="PROTEIN IWS1 HOMOLOG"/>
    <property type="match status" value="1"/>
</dbReference>
<feature type="compositionally biased region" description="Acidic residues" evidence="3">
    <location>
        <begin position="145"/>
        <end position="157"/>
    </location>
</feature>
<dbReference type="GO" id="GO:0016973">
    <property type="term" value="P:poly(A)+ mRNA export from nucleus"/>
    <property type="evidence" value="ECO:0007669"/>
    <property type="project" value="TreeGrafter"/>
</dbReference>
<protein>
    <recommendedName>
        <fullName evidence="4">TFIIS N-terminal domain-containing protein</fullName>
    </recommendedName>
</protein>
<feature type="compositionally biased region" description="Acidic residues" evidence="3">
    <location>
        <begin position="80"/>
        <end position="98"/>
    </location>
</feature>
<comment type="subcellular location">
    <subcellularLocation>
        <location evidence="2">Nucleus</location>
    </subcellularLocation>
</comment>
<feature type="compositionally biased region" description="Basic and acidic residues" evidence="3">
    <location>
        <begin position="464"/>
        <end position="473"/>
    </location>
</feature>
<dbReference type="InterPro" id="IPR051037">
    <property type="entry name" value="RNAPII_TF_IWS1"/>
</dbReference>
<dbReference type="PROSITE" id="PS51319">
    <property type="entry name" value="TFIIS_N"/>
    <property type="match status" value="1"/>
</dbReference>
<dbReference type="SUPFAM" id="SSF47676">
    <property type="entry name" value="Conserved domain common to transcription factors TFIIS, elongin A, CRSP70"/>
    <property type="match status" value="1"/>
</dbReference>
<name>A0A7R9YA66_9STRA</name>
<comment type="similarity">
    <text evidence="1">Belongs to the IWS1 family.</text>
</comment>
<evidence type="ECO:0000256" key="3">
    <source>
        <dbReference type="SAM" id="MobiDB-lite"/>
    </source>
</evidence>
<feature type="domain" description="TFIIS N-terminal" evidence="4">
    <location>
        <begin position="302"/>
        <end position="381"/>
    </location>
</feature>
<feature type="region of interest" description="Disordered" evidence="3">
    <location>
        <begin position="1"/>
        <end position="170"/>
    </location>
</feature>
<dbReference type="InterPro" id="IPR017923">
    <property type="entry name" value="TFIIS_N"/>
</dbReference>
<dbReference type="EMBL" id="HBEA01003482">
    <property type="protein sequence ID" value="CAD8253125.1"/>
    <property type="molecule type" value="Transcribed_RNA"/>
</dbReference>
<proteinExistence type="inferred from homology"/>
<dbReference type="Pfam" id="PF08711">
    <property type="entry name" value="Med26"/>
    <property type="match status" value="1"/>
</dbReference>
<evidence type="ECO:0000259" key="4">
    <source>
        <dbReference type="PROSITE" id="PS51319"/>
    </source>
</evidence>
<keyword evidence="2" id="KW-0539">Nucleus</keyword>
<dbReference type="AlphaFoldDB" id="A0A7R9YA66"/>
<feature type="compositionally biased region" description="Acidic residues" evidence="3">
    <location>
        <begin position="53"/>
        <end position="71"/>
    </location>
</feature>
<sequence>MSAEEEPPQTADTTEEEQDRAPEPDEDDDDLFNEDDDEAEDKAQEAGASESKGDDDDDDDEDDLFADDDAAGDAGGEGLNSEDSDDDLFKDSDDEEGEQPSTGNRRRLTKGANKKRVTKGLERFDQRRAPKARPGHASEAKESYLEDEEAYASEEDVQATAEDHRFIADDDDHADIMGEYARDRQSWDDREFRVAGAKRGPNRGGAAAGVTESAYQKLEDGPVKEVFAKKSRKKKMSGEEKEQLVQNFLRQMSEAHAEDEAIRSDPTIKRPALHKLQMLPKVVNTLQKKDLHNLLLDYDLLREMAKWIQPLDGTKRQLPNETVRTTLIQRLHDLPIEIDHLKRSGMGKVVMGLYKHPLENRNNKRSLKALIEKWAPRVYQTGGGRLAQRADVDTSTVRRTQVADAGGRMNLNRSLGKKRKRNAVEDGDRPRLEWHLGYDYQKMPAPRMDRVQQAAAQPRFQMRKKLDSKGKRR</sequence>